<dbReference type="Proteomes" id="UP000324638">
    <property type="component" value="Unassembled WGS sequence"/>
</dbReference>
<dbReference type="EC" id="2.1.1.-" evidence="4"/>
<dbReference type="EMBL" id="SAXU01000001">
    <property type="protein sequence ID" value="TXJ20365.1"/>
    <property type="molecule type" value="Genomic_DNA"/>
</dbReference>
<dbReference type="GO" id="GO:0005737">
    <property type="term" value="C:cytoplasm"/>
    <property type="evidence" value="ECO:0007669"/>
    <property type="project" value="TreeGrafter"/>
</dbReference>
<evidence type="ECO:0000256" key="4">
    <source>
        <dbReference type="RuleBase" id="RU362026"/>
    </source>
</evidence>
<evidence type="ECO:0000313" key="7">
    <source>
        <dbReference type="Proteomes" id="UP000324638"/>
    </source>
</evidence>
<evidence type="ECO:0000256" key="2">
    <source>
        <dbReference type="ARBA" id="ARBA00022603"/>
    </source>
</evidence>
<organism evidence="6 7">
    <name type="scientific">Brachyspira aalborgi</name>
    <dbReference type="NCBI Taxonomy" id="29522"/>
    <lineage>
        <taxon>Bacteria</taxon>
        <taxon>Pseudomonadati</taxon>
        <taxon>Spirochaetota</taxon>
        <taxon>Spirochaetia</taxon>
        <taxon>Brachyspirales</taxon>
        <taxon>Brachyspiraceae</taxon>
        <taxon>Brachyspira</taxon>
    </lineage>
</organism>
<evidence type="ECO:0000256" key="3">
    <source>
        <dbReference type="ARBA" id="ARBA00022679"/>
    </source>
</evidence>
<reference evidence="6 7" key="1">
    <citation type="journal article" date="1992" name="Lakartidningen">
        <title>[Penicillin V and not amoxicillin is the first choice preparation in acute otitis].</title>
        <authorList>
            <person name="Kamme C."/>
            <person name="Lundgren K."/>
            <person name="Prellner K."/>
        </authorList>
    </citation>
    <scope>NUCLEOTIDE SEQUENCE [LARGE SCALE GENOMIC DNA]</scope>
    <source>
        <strain evidence="6 7">513A</strain>
    </source>
</reference>
<dbReference type="InterPro" id="IPR029063">
    <property type="entry name" value="SAM-dependent_MTases_sf"/>
</dbReference>
<comment type="caution">
    <text evidence="6">The sequence shown here is derived from an EMBL/GenBank/DDBJ whole genome shotgun (WGS) entry which is preliminary data.</text>
</comment>
<accession>A0A5C8D4P0</accession>
<comment type="similarity">
    <text evidence="1 4">Belongs to the N(4)/N(6)-methyltransferase family.</text>
</comment>
<dbReference type="SUPFAM" id="SSF53335">
    <property type="entry name" value="S-adenosyl-L-methionine-dependent methyltransferases"/>
    <property type="match status" value="1"/>
</dbReference>
<evidence type="ECO:0000256" key="1">
    <source>
        <dbReference type="ARBA" id="ARBA00006594"/>
    </source>
</evidence>
<dbReference type="PRINTS" id="PR00508">
    <property type="entry name" value="S21N4MTFRASE"/>
</dbReference>
<sequence length="314" mass="36586">MSYYITLDREYIKSKIGINQNFQIFNEDCREGIKRLKDNSIDFIVTDPPYFIDGMGNEWNDKRLQNKAKKSGIIGGLPIGMKFDRIQGERLQEFMNPLSNEFFRVLKPGGFCIVFSQARLYHRMAMSLDLTGFEIRDMLVWKYEGQAKAFSQTHFIKKDKTLSTSQKEVLIKELDGMKTPQLKPRIEPMVLAQKPKIGTFVKNWQEYKLGLINSKESLDGGFPSNVMEVSKHIRNNESEEKIKHLTRKPVRLISHLVRLFTQEGQIVLDPFFGSGSHAIASLENNRKFIGFEIEKKYFKITQKRIEKRFLEISE</sequence>
<dbReference type="Gene3D" id="3.40.50.150">
    <property type="entry name" value="Vaccinia Virus protein VP39"/>
    <property type="match status" value="1"/>
</dbReference>
<feature type="domain" description="DNA methylase N-4/N-6" evidence="5">
    <location>
        <begin position="41"/>
        <end position="303"/>
    </location>
</feature>
<name>A0A5C8D4P0_9SPIR</name>
<dbReference type="GO" id="GO:0009007">
    <property type="term" value="F:site-specific DNA-methyltransferase (adenine-specific) activity"/>
    <property type="evidence" value="ECO:0007669"/>
    <property type="project" value="TreeGrafter"/>
</dbReference>
<proteinExistence type="inferred from homology"/>
<dbReference type="InterPro" id="IPR002941">
    <property type="entry name" value="DNA_methylase_N4/N6"/>
</dbReference>
<dbReference type="GO" id="GO:0003677">
    <property type="term" value="F:DNA binding"/>
    <property type="evidence" value="ECO:0007669"/>
    <property type="project" value="InterPro"/>
</dbReference>
<dbReference type="RefSeq" id="WP_147738562.1">
    <property type="nucleotide sequence ID" value="NZ_SAXU01000001.1"/>
</dbReference>
<dbReference type="PROSITE" id="PS00092">
    <property type="entry name" value="N6_MTASE"/>
    <property type="match status" value="1"/>
</dbReference>
<dbReference type="GO" id="GO:0032259">
    <property type="term" value="P:methylation"/>
    <property type="evidence" value="ECO:0007669"/>
    <property type="project" value="UniProtKB-KW"/>
</dbReference>
<dbReference type="AlphaFoldDB" id="A0A5C8D4P0"/>
<dbReference type="PANTHER" id="PTHR13370">
    <property type="entry name" value="RNA METHYLASE-RELATED"/>
    <property type="match status" value="1"/>
</dbReference>
<evidence type="ECO:0000313" key="6">
    <source>
        <dbReference type="EMBL" id="TXJ20365.1"/>
    </source>
</evidence>
<keyword evidence="2 6" id="KW-0489">Methyltransferase</keyword>
<dbReference type="InterPro" id="IPR001091">
    <property type="entry name" value="RM_Methyltransferase"/>
</dbReference>
<protein>
    <recommendedName>
        <fullName evidence="4">Methyltransferase</fullName>
        <ecNumber evidence="4">2.1.1.-</ecNumber>
    </recommendedName>
</protein>
<dbReference type="GO" id="GO:0008170">
    <property type="term" value="F:N-methyltransferase activity"/>
    <property type="evidence" value="ECO:0007669"/>
    <property type="project" value="InterPro"/>
</dbReference>
<dbReference type="Pfam" id="PF01555">
    <property type="entry name" value="N6_N4_Mtase"/>
    <property type="match status" value="1"/>
</dbReference>
<dbReference type="PANTHER" id="PTHR13370:SF3">
    <property type="entry name" value="TRNA (GUANINE(10)-N2)-METHYLTRANSFERASE HOMOLOG"/>
    <property type="match status" value="1"/>
</dbReference>
<dbReference type="InterPro" id="IPR002052">
    <property type="entry name" value="DNA_methylase_N6_adenine_CS"/>
</dbReference>
<gene>
    <name evidence="6" type="ORF">EPJ79_04245</name>
</gene>
<keyword evidence="3 6" id="KW-0808">Transferase</keyword>
<evidence type="ECO:0000259" key="5">
    <source>
        <dbReference type="Pfam" id="PF01555"/>
    </source>
</evidence>